<feature type="transmembrane region" description="Helical" evidence="1">
    <location>
        <begin position="7"/>
        <end position="29"/>
    </location>
</feature>
<comment type="caution">
    <text evidence="3">The sequence shown here is derived from an EMBL/GenBank/DDBJ whole genome shotgun (WGS) entry which is preliminary data.</text>
</comment>
<evidence type="ECO:0000313" key="3">
    <source>
        <dbReference type="EMBL" id="PUA36474.1"/>
    </source>
</evidence>
<sequence>MKRTGEIVLNIIGTVSSLIMIGVGLVFLYRKDDEAYLNYLHANWSKSEVAASLDQMNQAGTMWVLPGVIGVALGIITMILLKGKGSQKLTGWMLIIVSVMVCMISVFGCIPAMFFIIAGIMVLVRNPNVRKKQAIGKG</sequence>
<dbReference type="AlphaFoldDB" id="A0A2T6FX46"/>
<dbReference type="RefSeq" id="WP_108533533.1">
    <property type="nucleotide sequence ID" value="NZ_PYHP01000069.1"/>
</dbReference>
<gene>
    <name evidence="3" type="ORF">C8Z91_24040</name>
</gene>
<proteinExistence type="predicted"/>
<keyword evidence="1" id="KW-0812">Transmembrane</keyword>
<reference evidence="3 4" key="1">
    <citation type="submission" date="2018-03" db="EMBL/GenBank/DDBJ databases">
        <title>Genome sequence of Paenibacillus elgii strain AC13 an antimicrobial compound producing bacteria.</title>
        <authorList>
            <person name="Kurokawa A.S."/>
            <person name="Araujo J.F."/>
            <person name="Costa R.A."/>
            <person name="Ortega D.B."/>
            <person name="Pires A.S."/>
            <person name="Pappas G.J.Jr."/>
            <person name="Franco O.L."/>
            <person name="Barreto C."/>
            <person name="Magalhaes B.S."/>
            <person name="Kruger R.H."/>
        </authorList>
    </citation>
    <scope>NUCLEOTIDE SEQUENCE [LARGE SCALE GENOMIC DNA]</scope>
    <source>
        <strain evidence="3 4">AC13</strain>
    </source>
</reference>
<organism evidence="3 4">
    <name type="scientific">Paenibacillus elgii</name>
    <dbReference type="NCBI Taxonomy" id="189691"/>
    <lineage>
        <taxon>Bacteria</taxon>
        <taxon>Bacillati</taxon>
        <taxon>Bacillota</taxon>
        <taxon>Bacilli</taxon>
        <taxon>Bacillales</taxon>
        <taxon>Paenibacillaceae</taxon>
        <taxon>Paenibacillus</taxon>
    </lineage>
</organism>
<dbReference type="EMBL" id="PYHP01000069">
    <property type="protein sequence ID" value="PUA36474.1"/>
    <property type="molecule type" value="Genomic_DNA"/>
</dbReference>
<accession>A0A2T6FX46</accession>
<evidence type="ECO:0000259" key="2">
    <source>
        <dbReference type="Pfam" id="PF13273"/>
    </source>
</evidence>
<evidence type="ECO:0000256" key="1">
    <source>
        <dbReference type="SAM" id="Phobius"/>
    </source>
</evidence>
<feature type="transmembrane region" description="Helical" evidence="1">
    <location>
        <begin position="62"/>
        <end position="81"/>
    </location>
</feature>
<evidence type="ECO:0000313" key="4">
    <source>
        <dbReference type="Proteomes" id="UP000244184"/>
    </source>
</evidence>
<feature type="transmembrane region" description="Helical" evidence="1">
    <location>
        <begin position="93"/>
        <end position="124"/>
    </location>
</feature>
<name>A0A2T6FX46_9BACL</name>
<feature type="domain" description="DUF4064" evidence="2">
    <location>
        <begin position="2"/>
        <end position="103"/>
    </location>
</feature>
<dbReference type="Pfam" id="PF13273">
    <property type="entry name" value="DUF4064"/>
    <property type="match status" value="1"/>
</dbReference>
<keyword evidence="1" id="KW-0472">Membrane</keyword>
<keyword evidence="1" id="KW-1133">Transmembrane helix</keyword>
<dbReference type="InterPro" id="IPR025273">
    <property type="entry name" value="DUF4064"/>
</dbReference>
<dbReference type="Proteomes" id="UP000244184">
    <property type="component" value="Unassembled WGS sequence"/>
</dbReference>
<protein>
    <recommendedName>
        <fullName evidence="2">DUF4064 domain-containing protein</fullName>
    </recommendedName>
</protein>